<protein>
    <recommendedName>
        <fullName evidence="3">ChrR-like cupin domain-containing protein</fullName>
    </recommendedName>
</protein>
<keyword evidence="2" id="KW-1185">Reference proteome</keyword>
<organism evidence="1 2">
    <name type="scientific">Pseudofrankia inefficax (strain DSM 45817 / CECT 9037 / DDB 130130 / EuI1c)</name>
    <name type="common">Frankia inefficax</name>
    <dbReference type="NCBI Taxonomy" id="298654"/>
    <lineage>
        <taxon>Bacteria</taxon>
        <taxon>Bacillati</taxon>
        <taxon>Actinomycetota</taxon>
        <taxon>Actinomycetes</taxon>
        <taxon>Frankiales</taxon>
        <taxon>Frankiaceae</taxon>
        <taxon>Pseudofrankia</taxon>
    </lineage>
</organism>
<sequence>MAIYSMDQAEYWVEPESFIQFEDMRTSHRLLGEDPGSPRVVVMDMKPGFVIPRHAHGCERFEVIVQGSLYSGDDELRVGTIMLAHPGEVYGPKVAGPEGCMTVEVFARNDTSASEFELDDGTFFTFSTTADKEYPPNLARREWIEEHQRKAREGAAALAVS</sequence>
<dbReference type="AlphaFoldDB" id="E3J917"/>
<dbReference type="KEGG" id="fri:FraEuI1c_2870"/>
<name>E3J917_PSEI1</name>
<evidence type="ECO:0000313" key="2">
    <source>
        <dbReference type="Proteomes" id="UP000002484"/>
    </source>
</evidence>
<proteinExistence type="predicted"/>
<evidence type="ECO:0000313" key="1">
    <source>
        <dbReference type="EMBL" id="ADP80896.1"/>
    </source>
</evidence>
<gene>
    <name evidence="1" type="ordered locus">FraEuI1c_2870</name>
</gene>
<dbReference type="InterPro" id="IPR011051">
    <property type="entry name" value="RmlC_Cupin_sf"/>
</dbReference>
<dbReference type="InterPro" id="IPR014710">
    <property type="entry name" value="RmlC-like_jellyroll"/>
</dbReference>
<dbReference type="STRING" id="298654.FraEuI1c_2870"/>
<reference evidence="1 2" key="1">
    <citation type="submission" date="2010-10" db="EMBL/GenBank/DDBJ databases">
        <title>Complete sequence of Frankia sp. EuI1c.</title>
        <authorList>
            <consortium name="US DOE Joint Genome Institute"/>
            <person name="Lucas S."/>
            <person name="Copeland A."/>
            <person name="Lapidus A."/>
            <person name="Cheng J.-F."/>
            <person name="Bruce D."/>
            <person name="Goodwin L."/>
            <person name="Pitluck S."/>
            <person name="Chertkov O."/>
            <person name="Detter J.C."/>
            <person name="Han C."/>
            <person name="Tapia R."/>
            <person name="Land M."/>
            <person name="Hauser L."/>
            <person name="Jeffries C."/>
            <person name="Kyrpides N."/>
            <person name="Ivanova N."/>
            <person name="Mikhailova N."/>
            <person name="Beauchemin N."/>
            <person name="Sen A."/>
            <person name="Sur S.A."/>
            <person name="Gtari M."/>
            <person name="Wall L."/>
            <person name="Tisa L."/>
            <person name="Woyke T."/>
        </authorList>
    </citation>
    <scope>NUCLEOTIDE SEQUENCE [LARGE SCALE GENOMIC DNA]</scope>
    <source>
        <strain evidence="2">DSM 45817 / CECT 9037 / EuI1c</strain>
    </source>
</reference>
<dbReference type="Proteomes" id="UP000002484">
    <property type="component" value="Chromosome"/>
</dbReference>
<dbReference type="RefSeq" id="WP_013424014.1">
    <property type="nucleotide sequence ID" value="NC_014666.1"/>
</dbReference>
<dbReference type="OrthoDB" id="7594692at2"/>
<dbReference type="InParanoid" id="E3J917"/>
<dbReference type="SUPFAM" id="SSF51182">
    <property type="entry name" value="RmlC-like cupins"/>
    <property type="match status" value="1"/>
</dbReference>
<accession>E3J917</accession>
<evidence type="ECO:0008006" key="3">
    <source>
        <dbReference type="Google" id="ProtNLM"/>
    </source>
</evidence>
<dbReference type="Gene3D" id="2.60.120.10">
    <property type="entry name" value="Jelly Rolls"/>
    <property type="match status" value="1"/>
</dbReference>
<dbReference type="EMBL" id="CP002299">
    <property type="protein sequence ID" value="ADP80896.1"/>
    <property type="molecule type" value="Genomic_DNA"/>
</dbReference>
<dbReference type="HOGENOM" id="CLU_1641282_0_0_11"/>